<feature type="region of interest" description="Disordered" evidence="1">
    <location>
        <begin position="125"/>
        <end position="173"/>
    </location>
</feature>
<reference evidence="2" key="1">
    <citation type="submission" date="2023-06" db="EMBL/GenBank/DDBJ databases">
        <title>Survivors Of The Sea: Transcriptome response of Skeletonema marinoi to long-term dormancy.</title>
        <authorList>
            <person name="Pinder M.I.M."/>
            <person name="Kourtchenko O."/>
            <person name="Robertson E.K."/>
            <person name="Larsson T."/>
            <person name="Maumus F."/>
            <person name="Osuna-Cruz C.M."/>
            <person name="Vancaester E."/>
            <person name="Stenow R."/>
            <person name="Vandepoele K."/>
            <person name="Ploug H."/>
            <person name="Bruchert V."/>
            <person name="Godhe A."/>
            <person name="Topel M."/>
        </authorList>
    </citation>
    <scope>NUCLEOTIDE SEQUENCE</scope>
    <source>
        <strain evidence="2">R05AC</strain>
    </source>
</reference>
<comment type="caution">
    <text evidence="2">The sequence shown here is derived from an EMBL/GenBank/DDBJ whole genome shotgun (WGS) entry which is preliminary data.</text>
</comment>
<feature type="compositionally biased region" description="Acidic residues" evidence="1">
    <location>
        <begin position="129"/>
        <end position="173"/>
    </location>
</feature>
<name>A0AAD9DED3_9STRA</name>
<organism evidence="2 3">
    <name type="scientific">Skeletonema marinoi</name>
    <dbReference type="NCBI Taxonomy" id="267567"/>
    <lineage>
        <taxon>Eukaryota</taxon>
        <taxon>Sar</taxon>
        <taxon>Stramenopiles</taxon>
        <taxon>Ochrophyta</taxon>
        <taxon>Bacillariophyta</taxon>
        <taxon>Coscinodiscophyceae</taxon>
        <taxon>Thalassiosirophycidae</taxon>
        <taxon>Thalassiosirales</taxon>
        <taxon>Skeletonemataceae</taxon>
        <taxon>Skeletonema</taxon>
        <taxon>Skeletonema marinoi-dohrnii complex</taxon>
    </lineage>
</organism>
<dbReference type="EMBL" id="JATAAI010000008">
    <property type="protein sequence ID" value="KAK1744102.1"/>
    <property type="molecule type" value="Genomic_DNA"/>
</dbReference>
<accession>A0AAD9DED3</accession>
<evidence type="ECO:0000256" key="1">
    <source>
        <dbReference type="SAM" id="MobiDB-lite"/>
    </source>
</evidence>
<evidence type="ECO:0000313" key="3">
    <source>
        <dbReference type="Proteomes" id="UP001224775"/>
    </source>
</evidence>
<dbReference type="AlphaFoldDB" id="A0AAD9DED3"/>
<keyword evidence="3" id="KW-1185">Reference proteome</keyword>
<protein>
    <submittedName>
        <fullName evidence="2">Uncharacterized protein</fullName>
    </submittedName>
</protein>
<gene>
    <name evidence="2" type="ORF">QTG54_005699</name>
</gene>
<proteinExistence type="predicted"/>
<evidence type="ECO:0000313" key="2">
    <source>
        <dbReference type="EMBL" id="KAK1744102.1"/>
    </source>
</evidence>
<dbReference type="Proteomes" id="UP001224775">
    <property type="component" value="Unassembled WGS sequence"/>
</dbReference>
<sequence>MPLSLNEQILSTIDMMTAQHIQHVTLPAKALEEMRQMAKDRQKGIPSPRGAAEFNFHDAAKEVACGGSNDDDVEQKSELSADVLHQMTCTFLCQIIKSSVTMTEHCFRMTIQPADVARAKELFAANHEDADEDWAEEEEADEDDETMDDEEEAEEKDDDALFYDGSDNEEESHNDDVYIEDKYPQHNAFTPMFDAAYPPVGEIVHLTDTLFSEKILVPLMRDVTNSDIPLAEGVDGMFLRATYAFVVATLCANNE</sequence>